<dbReference type="RefSeq" id="WP_080180786.1">
    <property type="nucleotide sequence ID" value="NZ_CADFGN010000001.1"/>
</dbReference>
<protein>
    <recommendedName>
        <fullName evidence="7">Flagellar L-ring protein</fullName>
    </recommendedName>
    <alternativeName>
        <fullName evidence="7">Basal body L-ring protein</fullName>
    </alternativeName>
</protein>
<dbReference type="Pfam" id="PF02107">
    <property type="entry name" value="FlgH"/>
    <property type="match status" value="1"/>
</dbReference>
<evidence type="ECO:0000313" key="11">
    <source>
        <dbReference type="Proteomes" id="UP000183529"/>
    </source>
</evidence>
<evidence type="ECO:0000256" key="3">
    <source>
        <dbReference type="ARBA" id="ARBA00022729"/>
    </source>
</evidence>
<dbReference type="GO" id="GO:0071973">
    <property type="term" value="P:bacterial-type flagellum-dependent cell motility"/>
    <property type="evidence" value="ECO:0007669"/>
    <property type="project" value="InterPro"/>
</dbReference>
<gene>
    <name evidence="7" type="primary">flgH</name>
    <name evidence="9" type="ORF">C7400_10687</name>
    <name evidence="10" type="ORF">SAMN05216550_103210</name>
</gene>
<keyword evidence="10" id="KW-0282">Flagellum</keyword>
<dbReference type="InterPro" id="IPR000527">
    <property type="entry name" value="Flag_Lring"/>
</dbReference>
<comment type="subunit">
    <text evidence="7">The basal body constitutes a major portion of the flagellar organelle and consists of four rings (L,P,S, and M) mounted on a central rod.</text>
</comment>
<proteinExistence type="inferred from homology"/>
<evidence type="ECO:0000256" key="1">
    <source>
        <dbReference type="ARBA" id="ARBA00002591"/>
    </source>
</evidence>
<dbReference type="AlphaFoldDB" id="A0AAQ1GCR9"/>
<comment type="function">
    <text evidence="1 7">Assembles around the rod to form the L-ring and probably protects the motor/basal body from shearing forces during rotation.</text>
</comment>
<evidence type="ECO:0000256" key="4">
    <source>
        <dbReference type="ARBA" id="ARBA00023136"/>
    </source>
</evidence>
<evidence type="ECO:0000313" key="9">
    <source>
        <dbReference type="EMBL" id="PXX17371.1"/>
    </source>
</evidence>
<keyword evidence="3 8" id="KW-0732">Signal</keyword>
<feature type="signal peptide" evidence="8">
    <location>
        <begin position="1"/>
        <end position="33"/>
    </location>
</feature>
<reference evidence="9 12" key="2">
    <citation type="submission" date="2018-05" db="EMBL/GenBank/DDBJ databases">
        <title>Genomic Encyclopedia of Type Strains, Phase IV (KMG-V): Genome sequencing to study the core and pangenomes of soil and plant-associated prokaryotes.</title>
        <authorList>
            <person name="Whitman W."/>
        </authorList>
    </citation>
    <scope>NUCLEOTIDE SEQUENCE [LARGE SCALE GENOMIC DNA]</scope>
    <source>
        <strain evidence="9 12">SIr-6563</strain>
    </source>
</reference>
<dbReference type="GO" id="GO:0009427">
    <property type="term" value="C:bacterial-type flagellum basal body, distal rod, L ring"/>
    <property type="evidence" value="ECO:0007669"/>
    <property type="project" value="InterPro"/>
</dbReference>
<reference evidence="10 11" key="1">
    <citation type="submission" date="2016-10" db="EMBL/GenBank/DDBJ databases">
        <authorList>
            <person name="Varghese N."/>
            <person name="Submissions S."/>
        </authorList>
    </citation>
    <scope>NUCLEOTIDE SEQUENCE [LARGE SCALE GENOMIC DNA]</scope>
    <source>
        <strain evidence="10 11">LMG 22274</strain>
    </source>
</reference>
<keyword evidence="10" id="KW-0969">Cilium</keyword>
<evidence type="ECO:0000313" key="10">
    <source>
        <dbReference type="EMBL" id="SEJ22091.1"/>
    </source>
</evidence>
<keyword evidence="10" id="KW-0966">Cell projection</keyword>
<accession>A0AAQ1GCR9</accession>
<evidence type="ECO:0000313" key="12">
    <source>
        <dbReference type="Proteomes" id="UP000247515"/>
    </source>
</evidence>
<organism evidence="10 11">
    <name type="scientific">Paraburkholderia tropica</name>
    <dbReference type="NCBI Taxonomy" id="92647"/>
    <lineage>
        <taxon>Bacteria</taxon>
        <taxon>Pseudomonadati</taxon>
        <taxon>Pseudomonadota</taxon>
        <taxon>Betaproteobacteria</taxon>
        <taxon>Burkholderiales</taxon>
        <taxon>Burkholderiaceae</taxon>
        <taxon>Paraburkholderia</taxon>
    </lineage>
</organism>
<dbReference type="PRINTS" id="PR01008">
    <property type="entry name" value="FLGLRINGFLGH"/>
</dbReference>
<evidence type="ECO:0000256" key="5">
    <source>
        <dbReference type="ARBA" id="ARBA00023143"/>
    </source>
</evidence>
<sequence>MLSNQSHSLPSCKHFARLSFALPRVLLCASAFAAFSGCATSPESIVNTPMTPPLAEPPLNVNTGGSIYQQGTAIALYETPRAQRIGDVLTIRLSETYNGADTAAASAKRDSTITATAADQSTGAAARLARLFNIGSASTTFNGTGSHTLSSDMTGTLAVTVISKTPTGNLVVSGEKIIAMSGEHQRLRLSGIVNPNDVESDNYVDSSKIANARIEQVGHGMLNDATTVGWLQRMFLSVLTF</sequence>
<keyword evidence="4 7" id="KW-0472">Membrane</keyword>
<feature type="chain" id="PRO_5042942511" description="Flagellar L-ring protein" evidence="8">
    <location>
        <begin position="34"/>
        <end position="241"/>
    </location>
</feature>
<evidence type="ECO:0000256" key="6">
    <source>
        <dbReference type="ARBA" id="ARBA00023237"/>
    </source>
</evidence>
<evidence type="ECO:0000256" key="2">
    <source>
        <dbReference type="ARBA" id="ARBA00006929"/>
    </source>
</evidence>
<keyword evidence="12" id="KW-1185">Reference proteome</keyword>
<comment type="similarity">
    <text evidence="2 7">Belongs to the FlgH family.</text>
</comment>
<dbReference type="EMBL" id="FNZM01000003">
    <property type="protein sequence ID" value="SEJ22091.1"/>
    <property type="molecule type" value="Genomic_DNA"/>
</dbReference>
<name>A0AAQ1GCR9_9BURK</name>
<dbReference type="GeneID" id="61306098"/>
<dbReference type="HAMAP" id="MF_00415">
    <property type="entry name" value="FlgH"/>
    <property type="match status" value="1"/>
</dbReference>
<keyword evidence="6 7" id="KW-0998">Cell outer membrane</keyword>
<comment type="subcellular location">
    <subcellularLocation>
        <location evidence="7">Cell outer membrane</location>
    </subcellularLocation>
    <subcellularLocation>
        <location evidence="7">Bacterial flagellum basal body</location>
    </subcellularLocation>
</comment>
<comment type="caution">
    <text evidence="10">The sequence shown here is derived from an EMBL/GenBank/DDBJ whole genome shotgun (WGS) entry which is preliminary data.</text>
</comment>
<dbReference type="Proteomes" id="UP000247515">
    <property type="component" value="Unassembled WGS sequence"/>
</dbReference>
<keyword evidence="5 7" id="KW-0975">Bacterial flagellum</keyword>
<evidence type="ECO:0000256" key="8">
    <source>
        <dbReference type="SAM" id="SignalP"/>
    </source>
</evidence>
<dbReference type="PANTHER" id="PTHR34933:SF1">
    <property type="entry name" value="FLAGELLAR L-RING PROTEIN"/>
    <property type="match status" value="1"/>
</dbReference>
<dbReference type="EMBL" id="QJJV01000006">
    <property type="protein sequence ID" value="PXX17371.1"/>
    <property type="molecule type" value="Genomic_DNA"/>
</dbReference>
<dbReference type="PANTHER" id="PTHR34933">
    <property type="entry name" value="FLAGELLAR L-RING PROTEIN"/>
    <property type="match status" value="1"/>
</dbReference>
<evidence type="ECO:0000256" key="7">
    <source>
        <dbReference type="HAMAP-Rule" id="MF_00415"/>
    </source>
</evidence>
<dbReference type="GO" id="GO:0003774">
    <property type="term" value="F:cytoskeletal motor activity"/>
    <property type="evidence" value="ECO:0007669"/>
    <property type="project" value="InterPro"/>
</dbReference>
<dbReference type="Proteomes" id="UP000183529">
    <property type="component" value="Unassembled WGS sequence"/>
</dbReference>
<dbReference type="GO" id="GO:0009279">
    <property type="term" value="C:cell outer membrane"/>
    <property type="evidence" value="ECO:0007669"/>
    <property type="project" value="UniProtKB-SubCell"/>
</dbReference>